<name>A0A9J5XUA3_SOLCO</name>
<dbReference type="EMBL" id="JACXVP010000008">
    <property type="protein sequence ID" value="KAG5591322.1"/>
    <property type="molecule type" value="Genomic_DNA"/>
</dbReference>
<comment type="caution">
    <text evidence="1">The sequence shown here is derived from an EMBL/GenBank/DDBJ whole genome shotgun (WGS) entry which is preliminary data.</text>
</comment>
<gene>
    <name evidence="1" type="ORF">H5410_041836</name>
</gene>
<evidence type="ECO:0000313" key="2">
    <source>
        <dbReference type="Proteomes" id="UP000824120"/>
    </source>
</evidence>
<organism evidence="1 2">
    <name type="scientific">Solanum commersonii</name>
    <name type="common">Commerson's wild potato</name>
    <name type="synonym">Commerson's nightshade</name>
    <dbReference type="NCBI Taxonomy" id="4109"/>
    <lineage>
        <taxon>Eukaryota</taxon>
        <taxon>Viridiplantae</taxon>
        <taxon>Streptophyta</taxon>
        <taxon>Embryophyta</taxon>
        <taxon>Tracheophyta</taxon>
        <taxon>Spermatophyta</taxon>
        <taxon>Magnoliopsida</taxon>
        <taxon>eudicotyledons</taxon>
        <taxon>Gunneridae</taxon>
        <taxon>Pentapetalae</taxon>
        <taxon>asterids</taxon>
        <taxon>lamiids</taxon>
        <taxon>Solanales</taxon>
        <taxon>Solanaceae</taxon>
        <taxon>Solanoideae</taxon>
        <taxon>Solaneae</taxon>
        <taxon>Solanum</taxon>
    </lineage>
</organism>
<dbReference type="Proteomes" id="UP000824120">
    <property type="component" value="Chromosome 8"/>
</dbReference>
<evidence type="ECO:0000313" key="1">
    <source>
        <dbReference type="EMBL" id="KAG5591322.1"/>
    </source>
</evidence>
<protein>
    <submittedName>
        <fullName evidence="1">Uncharacterized protein</fullName>
    </submittedName>
</protein>
<reference evidence="1 2" key="1">
    <citation type="submission" date="2020-09" db="EMBL/GenBank/DDBJ databases">
        <title>De no assembly of potato wild relative species, Solanum commersonii.</title>
        <authorList>
            <person name="Cho K."/>
        </authorList>
    </citation>
    <scope>NUCLEOTIDE SEQUENCE [LARGE SCALE GENOMIC DNA]</scope>
    <source>
        <strain evidence="1">LZ3.2</strain>
        <tissue evidence="1">Leaf</tissue>
    </source>
</reference>
<sequence>MRSKLAGPIIALPLGFRRNPCRLRRTPQWDLRLCHWLVKLTGLHP</sequence>
<keyword evidence="2" id="KW-1185">Reference proteome</keyword>
<accession>A0A9J5XUA3</accession>
<dbReference type="AlphaFoldDB" id="A0A9J5XUA3"/>
<proteinExistence type="predicted"/>